<evidence type="ECO:0000256" key="1">
    <source>
        <dbReference type="SAM" id="SignalP"/>
    </source>
</evidence>
<evidence type="ECO:0000313" key="2">
    <source>
        <dbReference type="EMBL" id="TCV97114.1"/>
    </source>
</evidence>
<dbReference type="EMBL" id="SMCS01000001">
    <property type="protein sequence ID" value="TCV97114.1"/>
    <property type="molecule type" value="Genomic_DNA"/>
</dbReference>
<proteinExistence type="predicted"/>
<dbReference type="OrthoDB" id="5959881at2"/>
<dbReference type="AlphaFoldDB" id="A0A4R3YZY8"/>
<organism evidence="2 3">
    <name type="scientific">Luteibacter rhizovicinus</name>
    <dbReference type="NCBI Taxonomy" id="242606"/>
    <lineage>
        <taxon>Bacteria</taxon>
        <taxon>Pseudomonadati</taxon>
        <taxon>Pseudomonadota</taxon>
        <taxon>Gammaproteobacteria</taxon>
        <taxon>Lysobacterales</taxon>
        <taxon>Rhodanobacteraceae</taxon>
        <taxon>Luteibacter</taxon>
    </lineage>
</organism>
<dbReference type="RefSeq" id="WP_132141198.1">
    <property type="nucleotide sequence ID" value="NZ_SMCS01000001.1"/>
</dbReference>
<keyword evidence="1" id="KW-0732">Signal</keyword>
<comment type="caution">
    <text evidence="2">The sequence shown here is derived from an EMBL/GenBank/DDBJ whole genome shotgun (WGS) entry which is preliminary data.</text>
</comment>
<name>A0A4R3YZY8_9GAMM</name>
<feature type="chain" id="PRO_5020443703" description="EF-hand domain-containing protein" evidence="1">
    <location>
        <begin position="25"/>
        <end position="117"/>
    </location>
</feature>
<gene>
    <name evidence="2" type="ORF">EC912_101109</name>
</gene>
<feature type="signal peptide" evidence="1">
    <location>
        <begin position="1"/>
        <end position="24"/>
    </location>
</feature>
<dbReference type="Proteomes" id="UP000295645">
    <property type="component" value="Unassembled WGS sequence"/>
</dbReference>
<evidence type="ECO:0000313" key="3">
    <source>
        <dbReference type="Proteomes" id="UP000295645"/>
    </source>
</evidence>
<sequence>MKRQYSFMIALLATTLAFAAQAQAATPGTHDVDLSAATDGPVPAHPKIVPSFESLDKDHDGYIRRADIPKDEPRLAELRAHFDEAWPVLDKITAKDYYRYLARREHRRSAPVASQRP</sequence>
<protein>
    <recommendedName>
        <fullName evidence="4">EF-hand domain-containing protein</fullName>
    </recommendedName>
</protein>
<reference evidence="2 3" key="1">
    <citation type="submission" date="2019-03" db="EMBL/GenBank/DDBJ databases">
        <title>Above-ground endophytic microbial communities from plants in different locations in the United States.</title>
        <authorList>
            <person name="Frank C."/>
        </authorList>
    </citation>
    <scope>NUCLEOTIDE SEQUENCE [LARGE SCALE GENOMIC DNA]</scope>
    <source>
        <strain evidence="2 3">LP_13_YM</strain>
    </source>
</reference>
<keyword evidence="3" id="KW-1185">Reference proteome</keyword>
<evidence type="ECO:0008006" key="4">
    <source>
        <dbReference type="Google" id="ProtNLM"/>
    </source>
</evidence>
<accession>A0A4R3YZY8</accession>